<reference evidence="1 2" key="1">
    <citation type="journal article" date="2007" name="Proc. Natl. Acad. Sci. U.S.A.">
        <title>Dandruff-associated Malassezia genomes reveal convergent and divergent virulence traits shared with plant and human fungal pathogens.</title>
        <authorList>
            <person name="Xu J."/>
            <person name="Saunders C.W."/>
            <person name="Hu P."/>
            <person name="Grant R.A."/>
            <person name="Boekhout T."/>
            <person name="Kuramae E.E."/>
            <person name="Kronstad J.W."/>
            <person name="Deangelis Y.M."/>
            <person name="Reeder N.L."/>
            <person name="Johnstone K.R."/>
            <person name="Leland M."/>
            <person name="Fieno A.M."/>
            <person name="Begley W.M."/>
            <person name="Sun Y."/>
            <person name="Lacey M.P."/>
            <person name="Chaudhary T."/>
            <person name="Keough T."/>
            <person name="Chu L."/>
            <person name="Sears R."/>
            <person name="Yuan B."/>
            <person name="Dawson T.L.Jr."/>
        </authorList>
    </citation>
    <scope>NUCLEOTIDE SEQUENCE [LARGE SCALE GENOMIC DNA]</scope>
    <source>
        <strain evidence="2">ATCC MYA-4612 / CBS 7966</strain>
    </source>
</reference>
<evidence type="ECO:0000313" key="2">
    <source>
        <dbReference type="Proteomes" id="UP000008837"/>
    </source>
</evidence>
<dbReference type="EMBL" id="AAYY01000009">
    <property type="protein sequence ID" value="EDP43173.1"/>
    <property type="molecule type" value="Genomic_DNA"/>
</dbReference>
<accession>A8Q5B2</accession>
<dbReference type="InParanoid" id="A8Q5B2"/>
<protein>
    <submittedName>
        <fullName evidence="1">Uncharacterized protein</fullName>
    </submittedName>
</protein>
<organism evidence="1 2">
    <name type="scientific">Malassezia globosa (strain ATCC MYA-4612 / CBS 7966)</name>
    <name type="common">Dandruff-associated fungus</name>
    <dbReference type="NCBI Taxonomy" id="425265"/>
    <lineage>
        <taxon>Eukaryota</taxon>
        <taxon>Fungi</taxon>
        <taxon>Dikarya</taxon>
        <taxon>Basidiomycota</taxon>
        <taxon>Ustilaginomycotina</taxon>
        <taxon>Malasseziomycetes</taxon>
        <taxon>Malasseziales</taxon>
        <taxon>Malasseziaceae</taxon>
        <taxon>Malassezia</taxon>
    </lineage>
</organism>
<sequence>MVFTRVVFIQRRANLAQIEPTSGPVIYQEPKDYVPPIFERRLSAAADLGTHASWDNLQPLSVAFDRDISAHVRSSESVQEMTTSAVGPQQPPAGSVQATFLVSLPTPSMKFPAHLRRRGPSHGMQTSEIDGLTYVNARNSTEKNTTMDMSDNVTDKLRRSASFRSALSGKELGDARREAFLNQMEMTATGGVLPRRVPSVRSNLSSTNQAVLDRHDTLTHEDDEAIGSFALGSLAMNVRQTLVEKAGSQIPLTSDELTNIIHHAQLVRKNYVSQAQQ</sequence>
<dbReference type="RefSeq" id="XP_001730387.1">
    <property type="nucleotide sequence ID" value="XM_001730335.1"/>
</dbReference>
<comment type="caution">
    <text evidence="1">The sequence shown here is derived from an EMBL/GenBank/DDBJ whole genome shotgun (WGS) entry which is preliminary data.</text>
</comment>
<dbReference type="VEuPathDB" id="FungiDB:MGL_2769"/>
<dbReference type="GeneID" id="5854692"/>
<keyword evidence="2" id="KW-1185">Reference proteome</keyword>
<evidence type="ECO:0000313" key="1">
    <source>
        <dbReference type="EMBL" id="EDP43173.1"/>
    </source>
</evidence>
<name>A8Q5B2_MALGO</name>
<gene>
    <name evidence="1" type="ORF">MGL_2769</name>
</gene>
<dbReference type="KEGG" id="mgl:MGL_2769"/>
<dbReference type="OrthoDB" id="10554193at2759"/>
<dbReference type="AlphaFoldDB" id="A8Q5B2"/>
<dbReference type="Proteomes" id="UP000008837">
    <property type="component" value="Unassembled WGS sequence"/>
</dbReference>
<proteinExistence type="predicted"/>